<feature type="compositionally biased region" description="Low complexity" evidence="2">
    <location>
        <begin position="143"/>
        <end position="159"/>
    </location>
</feature>
<keyword evidence="1" id="KW-0175">Coiled coil</keyword>
<name>A0ABQ4Z942_9ASTR</name>
<sequence>KQFWQTVTLKTLANGIQELVASIDNKEYTITEVSIKSKLQLADATGISNLPDAEIYDGLDTLWGKHSIVPTMLAGAVEDQGEGSANPAEPHPTPVDPLPSTSQTPIPSTTEPPHLSPPRSLHRQDIEIPQSQGPTLTHVADKATTTGVGVETEGATTTTSGLDAGLDSGNIHESPLRSHEAPLPEGNTSRSVEDSLKLKELMEIVPKLESKIDNLETELMETKQTLGTAILTLVKKMKSLEMAL</sequence>
<protein>
    <submittedName>
        <fullName evidence="3">Uncharacterized protein</fullName>
    </submittedName>
</protein>
<dbReference type="EMBL" id="BQNB010011072">
    <property type="protein sequence ID" value="GJS85717.1"/>
    <property type="molecule type" value="Genomic_DNA"/>
</dbReference>
<evidence type="ECO:0000256" key="2">
    <source>
        <dbReference type="SAM" id="MobiDB-lite"/>
    </source>
</evidence>
<evidence type="ECO:0000313" key="3">
    <source>
        <dbReference type="EMBL" id="GJS85717.1"/>
    </source>
</evidence>
<feature type="region of interest" description="Disordered" evidence="2">
    <location>
        <begin position="79"/>
        <end position="166"/>
    </location>
</feature>
<gene>
    <name evidence="3" type="ORF">Tco_0752258</name>
</gene>
<reference evidence="3" key="1">
    <citation type="journal article" date="2022" name="Int. J. Mol. Sci.">
        <title>Draft Genome of Tanacetum Coccineum: Genomic Comparison of Closely Related Tanacetum-Family Plants.</title>
        <authorList>
            <person name="Yamashiro T."/>
            <person name="Shiraishi A."/>
            <person name="Nakayama K."/>
            <person name="Satake H."/>
        </authorList>
    </citation>
    <scope>NUCLEOTIDE SEQUENCE</scope>
</reference>
<keyword evidence="4" id="KW-1185">Reference proteome</keyword>
<evidence type="ECO:0000256" key="1">
    <source>
        <dbReference type="SAM" id="Coils"/>
    </source>
</evidence>
<feature type="non-terminal residue" evidence="3">
    <location>
        <position position="1"/>
    </location>
</feature>
<proteinExistence type="predicted"/>
<organism evidence="3 4">
    <name type="scientific">Tanacetum coccineum</name>
    <dbReference type="NCBI Taxonomy" id="301880"/>
    <lineage>
        <taxon>Eukaryota</taxon>
        <taxon>Viridiplantae</taxon>
        <taxon>Streptophyta</taxon>
        <taxon>Embryophyta</taxon>
        <taxon>Tracheophyta</taxon>
        <taxon>Spermatophyta</taxon>
        <taxon>Magnoliopsida</taxon>
        <taxon>eudicotyledons</taxon>
        <taxon>Gunneridae</taxon>
        <taxon>Pentapetalae</taxon>
        <taxon>asterids</taxon>
        <taxon>campanulids</taxon>
        <taxon>Asterales</taxon>
        <taxon>Asteraceae</taxon>
        <taxon>Asteroideae</taxon>
        <taxon>Anthemideae</taxon>
        <taxon>Anthemidinae</taxon>
        <taxon>Tanacetum</taxon>
    </lineage>
</organism>
<evidence type="ECO:0000313" key="4">
    <source>
        <dbReference type="Proteomes" id="UP001151760"/>
    </source>
</evidence>
<feature type="coiled-coil region" evidence="1">
    <location>
        <begin position="198"/>
        <end position="225"/>
    </location>
</feature>
<feature type="compositionally biased region" description="Low complexity" evidence="2">
    <location>
        <begin position="98"/>
        <end position="113"/>
    </location>
</feature>
<reference evidence="3" key="2">
    <citation type="submission" date="2022-01" db="EMBL/GenBank/DDBJ databases">
        <authorList>
            <person name="Yamashiro T."/>
            <person name="Shiraishi A."/>
            <person name="Satake H."/>
            <person name="Nakayama K."/>
        </authorList>
    </citation>
    <scope>NUCLEOTIDE SEQUENCE</scope>
</reference>
<comment type="caution">
    <text evidence="3">The sequence shown here is derived from an EMBL/GenBank/DDBJ whole genome shotgun (WGS) entry which is preliminary data.</text>
</comment>
<dbReference type="Proteomes" id="UP001151760">
    <property type="component" value="Unassembled WGS sequence"/>
</dbReference>
<accession>A0ABQ4Z942</accession>